<evidence type="ECO:0000313" key="2">
    <source>
        <dbReference type="EMBL" id="OAB41176.1"/>
    </source>
</evidence>
<proteinExistence type="predicted"/>
<dbReference type="EMBL" id="LVJI01000048">
    <property type="protein sequence ID" value="OAB41176.1"/>
    <property type="molecule type" value="Genomic_DNA"/>
</dbReference>
<feature type="domain" description="Polysaccharide pyruvyl transferase" evidence="1">
    <location>
        <begin position="40"/>
        <end position="292"/>
    </location>
</feature>
<accession>A0A168JVV7</accession>
<dbReference type="OrthoDB" id="9807674at2"/>
<dbReference type="InterPro" id="IPR007345">
    <property type="entry name" value="Polysacch_pyruvyl_Trfase"/>
</dbReference>
<reference evidence="2 3" key="1">
    <citation type="submission" date="2016-03" db="EMBL/GenBank/DDBJ databases">
        <title>Draft genome sequence of Paenibacillus antarcticus CECT 5836.</title>
        <authorList>
            <person name="Shin S.-K."/>
            <person name="Yi H."/>
        </authorList>
    </citation>
    <scope>NUCLEOTIDE SEQUENCE [LARGE SCALE GENOMIC DNA]</scope>
    <source>
        <strain evidence="2 3">CECT 5836</strain>
    </source>
</reference>
<dbReference type="RefSeq" id="WP_068652771.1">
    <property type="nucleotide sequence ID" value="NZ_CP043611.1"/>
</dbReference>
<evidence type="ECO:0000313" key="3">
    <source>
        <dbReference type="Proteomes" id="UP000077355"/>
    </source>
</evidence>
<sequence length="336" mass="38989">MQVKPNGHPMDILKNELRKILNVIPSGSSIYYIDYPVYNNGGDLLIMKGAEAFFRDHNIHVQARYSVLDFPDELIIPKDQIIVLQGGGNFGDLYPVHQRLRERIVAEYIHNRIVLLPQTIYFKEESEYDRTAQLFNNHGDAHLFVRDTLTYGLAIQKFHNCHVYLSPDMAHQLWPIAPKSRPDKDLLCFFRTDIEKTIEQLQFESDGQGDFLDWASLYNRVEKKAINMIAKAMRKGSSPLPMYVIWDKYSDYLVNKAVRRFSSYRNVQTSRLHGHILACLMDKPNTLLDNSYGKNSNYYNTWTSGIESTQLVVKSSKITRLYEEALLKKTKLMLSK</sequence>
<organism evidence="2 3">
    <name type="scientific">Paenibacillus antarcticus</name>
    <dbReference type="NCBI Taxonomy" id="253703"/>
    <lineage>
        <taxon>Bacteria</taxon>
        <taxon>Bacillati</taxon>
        <taxon>Bacillota</taxon>
        <taxon>Bacilli</taxon>
        <taxon>Bacillales</taxon>
        <taxon>Paenibacillaceae</taxon>
        <taxon>Paenibacillus</taxon>
    </lineage>
</organism>
<dbReference type="Pfam" id="PF04230">
    <property type="entry name" value="PS_pyruv_trans"/>
    <property type="match status" value="1"/>
</dbReference>
<comment type="caution">
    <text evidence="2">The sequence shown here is derived from an EMBL/GenBank/DDBJ whole genome shotgun (WGS) entry which is preliminary data.</text>
</comment>
<protein>
    <submittedName>
        <fullName evidence="2">Exopolysaccharide biosynthesis protein</fullName>
    </submittedName>
</protein>
<dbReference type="AlphaFoldDB" id="A0A168JVV7"/>
<gene>
    <name evidence="2" type="ORF">PBAT_21710</name>
</gene>
<name>A0A168JVV7_9BACL</name>
<dbReference type="Proteomes" id="UP000077355">
    <property type="component" value="Unassembled WGS sequence"/>
</dbReference>
<evidence type="ECO:0000259" key="1">
    <source>
        <dbReference type="Pfam" id="PF04230"/>
    </source>
</evidence>
<keyword evidence="3" id="KW-1185">Reference proteome</keyword>